<dbReference type="GO" id="GO:0005525">
    <property type="term" value="F:GTP binding"/>
    <property type="evidence" value="ECO:0007669"/>
    <property type="project" value="UniProtKB-KW"/>
</dbReference>
<dbReference type="FunFam" id="2.70.210.12:FF:000001">
    <property type="entry name" value="GTPase Obg"/>
    <property type="match status" value="1"/>
</dbReference>
<name>X1LRW4_9ZZZZ</name>
<feature type="non-terminal residue" evidence="5">
    <location>
        <position position="146"/>
    </location>
</feature>
<accession>X1LRW4</accession>
<dbReference type="InterPro" id="IPR006169">
    <property type="entry name" value="GTP1_OBG_dom"/>
</dbReference>
<dbReference type="Pfam" id="PF01018">
    <property type="entry name" value="GTP1_OBG"/>
    <property type="match status" value="1"/>
</dbReference>
<dbReference type="EMBL" id="BARV01004622">
    <property type="protein sequence ID" value="GAI05140.1"/>
    <property type="molecule type" value="Genomic_DNA"/>
</dbReference>
<proteinExistence type="predicted"/>
<protein>
    <recommendedName>
        <fullName evidence="4">Obg domain-containing protein</fullName>
    </recommendedName>
</protein>
<dbReference type="AlphaFoldDB" id="X1LRW4"/>
<evidence type="ECO:0000256" key="3">
    <source>
        <dbReference type="SAM" id="MobiDB-lite"/>
    </source>
</evidence>
<comment type="caution">
    <text evidence="5">The sequence shown here is derived from an EMBL/GenBank/DDBJ whole genome shotgun (WGS) entry which is preliminary data.</text>
</comment>
<feature type="domain" description="Obg" evidence="4">
    <location>
        <begin position="1"/>
        <end position="146"/>
    </location>
</feature>
<sequence>MFIDEAQIQVKAGDGGSGCISFRREKFVPKGGPDGGNGGRGGNVYFKAVENLDTLIDFAGKHHWHAQNGQPGSGNNKHGASGQDLIIPVPPGTLIYDVDFDLLLKDLNEVGLKVRICRGGRGGRGNKAFATSTNQTPRYAEPGKKG</sequence>
<dbReference type="SUPFAM" id="SSF82051">
    <property type="entry name" value="Obg GTP-binding protein N-terminal domain"/>
    <property type="match status" value="1"/>
</dbReference>
<keyword evidence="1" id="KW-0547">Nucleotide-binding</keyword>
<feature type="region of interest" description="Disordered" evidence="3">
    <location>
        <begin position="123"/>
        <end position="146"/>
    </location>
</feature>
<dbReference type="PROSITE" id="PS51883">
    <property type="entry name" value="OBG"/>
    <property type="match status" value="1"/>
</dbReference>
<dbReference type="InterPro" id="IPR045086">
    <property type="entry name" value="OBG_GTPase"/>
</dbReference>
<keyword evidence="2" id="KW-0342">GTP-binding</keyword>
<evidence type="ECO:0000256" key="1">
    <source>
        <dbReference type="ARBA" id="ARBA00022741"/>
    </source>
</evidence>
<dbReference type="Gene3D" id="2.70.210.12">
    <property type="entry name" value="GTP1/OBG domain"/>
    <property type="match status" value="1"/>
</dbReference>
<dbReference type="GO" id="GO:0003924">
    <property type="term" value="F:GTPase activity"/>
    <property type="evidence" value="ECO:0007669"/>
    <property type="project" value="InterPro"/>
</dbReference>
<dbReference type="PANTHER" id="PTHR11702:SF31">
    <property type="entry name" value="MITOCHONDRIAL RIBOSOME-ASSOCIATED GTPASE 2"/>
    <property type="match status" value="1"/>
</dbReference>
<dbReference type="PANTHER" id="PTHR11702">
    <property type="entry name" value="DEVELOPMENTALLY REGULATED GTP-BINDING PROTEIN-RELATED"/>
    <property type="match status" value="1"/>
</dbReference>
<evidence type="ECO:0000313" key="5">
    <source>
        <dbReference type="EMBL" id="GAI05140.1"/>
    </source>
</evidence>
<reference evidence="5" key="1">
    <citation type="journal article" date="2014" name="Front. Microbiol.">
        <title>High frequency of phylogenetically diverse reductive dehalogenase-homologous genes in deep subseafloor sedimentary metagenomes.</title>
        <authorList>
            <person name="Kawai M."/>
            <person name="Futagami T."/>
            <person name="Toyoda A."/>
            <person name="Takaki Y."/>
            <person name="Nishi S."/>
            <person name="Hori S."/>
            <person name="Arai W."/>
            <person name="Tsubouchi T."/>
            <person name="Morono Y."/>
            <person name="Uchiyama I."/>
            <person name="Ito T."/>
            <person name="Fujiyama A."/>
            <person name="Inagaki F."/>
            <person name="Takami H."/>
        </authorList>
    </citation>
    <scope>NUCLEOTIDE SEQUENCE</scope>
    <source>
        <strain evidence="5">Expedition CK06-06</strain>
    </source>
</reference>
<evidence type="ECO:0000259" key="4">
    <source>
        <dbReference type="PROSITE" id="PS51883"/>
    </source>
</evidence>
<dbReference type="InterPro" id="IPR036726">
    <property type="entry name" value="GTP1_OBG_dom_sf"/>
</dbReference>
<evidence type="ECO:0000256" key="2">
    <source>
        <dbReference type="ARBA" id="ARBA00023134"/>
    </source>
</evidence>
<organism evidence="5">
    <name type="scientific">marine sediment metagenome</name>
    <dbReference type="NCBI Taxonomy" id="412755"/>
    <lineage>
        <taxon>unclassified sequences</taxon>
        <taxon>metagenomes</taxon>
        <taxon>ecological metagenomes</taxon>
    </lineage>
</organism>
<gene>
    <name evidence="5" type="ORF">S06H3_10122</name>
</gene>